<dbReference type="AlphaFoldDB" id="A0A2I0AC59"/>
<comment type="subcellular location">
    <subcellularLocation>
        <location evidence="1">Nucleus</location>
    </subcellularLocation>
</comment>
<dbReference type="PROSITE" id="PS51369">
    <property type="entry name" value="TCP"/>
    <property type="match status" value="1"/>
</dbReference>
<reference evidence="8 9" key="1">
    <citation type="journal article" date="2017" name="Nature">
        <title>The Apostasia genome and the evolution of orchids.</title>
        <authorList>
            <person name="Zhang G.Q."/>
            <person name="Liu K.W."/>
            <person name="Li Z."/>
            <person name="Lohaus R."/>
            <person name="Hsiao Y.Y."/>
            <person name="Niu S.C."/>
            <person name="Wang J.Y."/>
            <person name="Lin Y.C."/>
            <person name="Xu Q."/>
            <person name="Chen L.J."/>
            <person name="Yoshida K."/>
            <person name="Fujiwara S."/>
            <person name="Wang Z.W."/>
            <person name="Zhang Y.Q."/>
            <person name="Mitsuda N."/>
            <person name="Wang M."/>
            <person name="Liu G.H."/>
            <person name="Pecoraro L."/>
            <person name="Huang H.X."/>
            <person name="Xiao X.J."/>
            <person name="Lin M."/>
            <person name="Wu X.Y."/>
            <person name="Wu W.L."/>
            <person name="Chen Y.Y."/>
            <person name="Chang S.B."/>
            <person name="Sakamoto S."/>
            <person name="Ohme-Takagi M."/>
            <person name="Yagi M."/>
            <person name="Zeng S.J."/>
            <person name="Shen C.Y."/>
            <person name="Yeh C.M."/>
            <person name="Luo Y.B."/>
            <person name="Tsai W.C."/>
            <person name="Van de Peer Y."/>
            <person name="Liu Z.J."/>
        </authorList>
    </citation>
    <scope>NUCLEOTIDE SEQUENCE [LARGE SCALE GENOMIC DNA]</scope>
    <source>
        <strain evidence="9">cv. Shenzhen</strain>
        <tissue evidence="8">Stem</tissue>
    </source>
</reference>
<dbReference type="Proteomes" id="UP000236161">
    <property type="component" value="Unassembled WGS sequence"/>
</dbReference>
<dbReference type="GO" id="GO:0003700">
    <property type="term" value="F:DNA-binding transcription factor activity"/>
    <property type="evidence" value="ECO:0007669"/>
    <property type="project" value="InterPro"/>
</dbReference>
<feature type="compositionally biased region" description="Gly residues" evidence="6">
    <location>
        <begin position="49"/>
        <end position="58"/>
    </location>
</feature>
<feature type="region of interest" description="Disordered" evidence="6">
    <location>
        <begin position="34"/>
        <end position="70"/>
    </location>
</feature>
<keyword evidence="4" id="KW-0804">Transcription</keyword>
<dbReference type="InterPro" id="IPR005333">
    <property type="entry name" value="Transcription_factor_TCP"/>
</dbReference>
<protein>
    <submittedName>
        <fullName evidence="8">Transcription factor PCF2</fullName>
    </submittedName>
</protein>
<keyword evidence="9" id="KW-1185">Reference proteome</keyword>
<evidence type="ECO:0000256" key="1">
    <source>
        <dbReference type="ARBA" id="ARBA00004123"/>
    </source>
</evidence>
<gene>
    <name evidence="8" type="primary">PCF2</name>
    <name evidence="8" type="ORF">AXF42_Ash019004</name>
</gene>
<feature type="region of interest" description="Disordered" evidence="6">
    <location>
        <begin position="177"/>
        <end position="206"/>
    </location>
</feature>
<sequence>MQHLQQGFRFSPFSALQLTEGEDQGEICRELASEMDSTNEENEEISGISGDGRSGKGVAGDVRERSAPSSNVSVRNRLIMPKPEPIEMMAALPIVRRPIGRTKDRHTKVEGRGRRIRMPAACAARIFQLTRELGHKSDGETIRWLLQHAEPAIIAATGTGTVPAIATTVNGTLKIPTQTSMPAPPAMSAAGGSSGSGDDFAKKRRKKLQPMRAVAGGGVIGYCSGSDPLLSAGLAPVGAPGMVPVWTVGGGVAGSVLPPGAVWMFSSSTAIMGGPSSQAQIWTLPPGSQVVNLAMARPVTVAGVFSGGVPEVSPAANTAGNAAAAQGDLELQLLETKDGAQHGEISI</sequence>
<dbReference type="PANTHER" id="PTHR31072">
    <property type="entry name" value="TRANSCRIPTION FACTOR TCP4-RELATED"/>
    <property type="match status" value="1"/>
</dbReference>
<evidence type="ECO:0000313" key="9">
    <source>
        <dbReference type="Proteomes" id="UP000236161"/>
    </source>
</evidence>
<evidence type="ECO:0000256" key="6">
    <source>
        <dbReference type="SAM" id="MobiDB-lite"/>
    </source>
</evidence>
<evidence type="ECO:0000256" key="4">
    <source>
        <dbReference type="ARBA" id="ARBA00023163"/>
    </source>
</evidence>
<evidence type="ECO:0000259" key="7">
    <source>
        <dbReference type="PROSITE" id="PS51369"/>
    </source>
</evidence>
<evidence type="ECO:0000256" key="2">
    <source>
        <dbReference type="ARBA" id="ARBA00023015"/>
    </source>
</evidence>
<organism evidence="8 9">
    <name type="scientific">Apostasia shenzhenica</name>
    <dbReference type="NCBI Taxonomy" id="1088818"/>
    <lineage>
        <taxon>Eukaryota</taxon>
        <taxon>Viridiplantae</taxon>
        <taxon>Streptophyta</taxon>
        <taxon>Embryophyta</taxon>
        <taxon>Tracheophyta</taxon>
        <taxon>Spermatophyta</taxon>
        <taxon>Magnoliopsida</taxon>
        <taxon>Liliopsida</taxon>
        <taxon>Asparagales</taxon>
        <taxon>Orchidaceae</taxon>
        <taxon>Apostasioideae</taxon>
        <taxon>Apostasia</taxon>
    </lineage>
</organism>
<proteinExistence type="predicted"/>
<dbReference type="STRING" id="1088818.A0A2I0AC59"/>
<dbReference type="OrthoDB" id="1911901at2759"/>
<dbReference type="GO" id="GO:0005634">
    <property type="term" value="C:nucleus"/>
    <property type="evidence" value="ECO:0007669"/>
    <property type="project" value="UniProtKB-SubCell"/>
</dbReference>
<accession>A0A2I0AC59</accession>
<dbReference type="PANTHER" id="PTHR31072:SF1">
    <property type="entry name" value="TRANSCRIPTION FACTOR TCP9"/>
    <property type="match status" value="1"/>
</dbReference>
<dbReference type="Pfam" id="PF03634">
    <property type="entry name" value="TCP"/>
    <property type="match status" value="1"/>
</dbReference>
<dbReference type="InterPro" id="IPR017887">
    <property type="entry name" value="TF_TCP_subgr"/>
</dbReference>
<keyword evidence="3" id="KW-0238">DNA-binding</keyword>
<name>A0A2I0AC59_9ASPA</name>
<evidence type="ECO:0000313" key="8">
    <source>
        <dbReference type="EMBL" id="PKA53096.1"/>
    </source>
</evidence>
<keyword evidence="5" id="KW-0539">Nucleus</keyword>
<evidence type="ECO:0000256" key="3">
    <source>
        <dbReference type="ARBA" id="ARBA00023125"/>
    </source>
</evidence>
<feature type="domain" description="TCP" evidence="7">
    <location>
        <begin position="102"/>
        <end position="156"/>
    </location>
</feature>
<evidence type="ECO:0000256" key="5">
    <source>
        <dbReference type="ARBA" id="ARBA00023242"/>
    </source>
</evidence>
<dbReference type="EMBL" id="KZ452000">
    <property type="protein sequence ID" value="PKA53096.1"/>
    <property type="molecule type" value="Genomic_DNA"/>
</dbReference>
<dbReference type="GO" id="GO:0043565">
    <property type="term" value="F:sequence-specific DNA binding"/>
    <property type="evidence" value="ECO:0007669"/>
    <property type="project" value="TreeGrafter"/>
</dbReference>
<keyword evidence="2" id="KW-0805">Transcription regulation</keyword>